<evidence type="ECO:0000313" key="2">
    <source>
        <dbReference type="EMBL" id="KAJ8511770.1"/>
    </source>
</evidence>
<proteinExistence type="predicted"/>
<dbReference type="AlphaFoldDB" id="A0AAV8RX93"/>
<sequence>MLGVVLWKMEHQHFERDMAAEHVKANLQTSQVFFIGINEPHKGAALPTCKLRGKYQEPRLGVLPPTPPNPSSNSMGCASSHGSRRPAGGLALNRRMRHFTATFKVGVGVVDRRSCRSCWSKSSSLLPVGSL</sequence>
<feature type="region of interest" description="Disordered" evidence="1">
    <location>
        <begin position="58"/>
        <end position="89"/>
    </location>
</feature>
<keyword evidence="3" id="KW-1185">Reference proteome</keyword>
<organism evidence="2 3">
    <name type="scientific">Ensete ventricosum</name>
    <name type="common">Abyssinian banana</name>
    <name type="synonym">Musa ensete</name>
    <dbReference type="NCBI Taxonomy" id="4639"/>
    <lineage>
        <taxon>Eukaryota</taxon>
        <taxon>Viridiplantae</taxon>
        <taxon>Streptophyta</taxon>
        <taxon>Embryophyta</taxon>
        <taxon>Tracheophyta</taxon>
        <taxon>Spermatophyta</taxon>
        <taxon>Magnoliopsida</taxon>
        <taxon>Liliopsida</taxon>
        <taxon>Zingiberales</taxon>
        <taxon>Musaceae</taxon>
        <taxon>Ensete</taxon>
    </lineage>
</organism>
<gene>
    <name evidence="2" type="ORF">OPV22_002204</name>
</gene>
<evidence type="ECO:0000313" key="3">
    <source>
        <dbReference type="Proteomes" id="UP001222027"/>
    </source>
</evidence>
<reference evidence="2 3" key="1">
    <citation type="submission" date="2022-12" db="EMBL/GenBank/DDBJ databases">
        <title>Chromosome-scale assembly of the Ensete ventricosum genome.</title>
        <authorList>
            <person name="Dussert Y."/>
            <person name="Stocks J."/>
            <person name="Wendawek A."/>
            <person name="Woldeyes F."/>
            <person name="Nichols R.A."/>
            <person name="Borrell J.S."/>
        </authorList>
    </citation>
    <scope>NUCLEOTIDE SEQUENCE [LARGE SCALE GENOMIC DNA]</scope>
    <source>
        <strain evidence="3">cv. Maze</strain>
        <tissue evidence="2">Seeds</tissue>
    </source>
</reference>
<name>A0AAV8RX93_ENSVE</name>
<evidence type="ECO:0000256" key="1">
    <source>
        <dbReference type="SAM" id="MobiDB-lite"/>
    </source>
</evidence>
<dbReference type="Proteomes" id="UP001222027">
    <property type="component" value="Unassembled WGS sequence"/>
</dbReference>
<accession>A0AAV8RX93</accession>
<dbReference type="EMBL" id="JAQQAF010000001">
    <property type="protein sequence ID" value="KAJ8511770.1"/>
    <property type="molecule type" value="Genomic_DNA"/>
</dbReference>
<comment type="caution">
    <text evidence="2">The sequence shown here is derived from an EMBL/GenBank/DDBJ whole genome shotgun (WGS) entry which is preliminary data.</text>
</comment>
<protein>
    <submittedName>
        <fullName evidence="2">Uncharacterized protein</fullName>
    </submittedName>
</protein>